<protein>
    <submittedName>
        <fullName evidence="1">Uncharacterized protein</fullName>
    </submittedName>
</protein>
<name>A0A0A9EVF2_ARUDO</name>
<dbReference type="AlphaFoldDB" id="A0A0A9EVF2"/>
<organism evidence="1">
    <name type="scientific">Arundo donax</name>
    <name type="common">Giant reed</name>
    <name type="synonym">Donax arundinaceus</name>
    <dbReference type="NCBI Taxonomy" id="35708"/>
    <lineage>
        <taxon>Eukaryota</taxon>
        <taxon>Viridiplantae</taxon>
        <taxon>Streptophyta</taxon>
        <taxon>Embryophyta</taxon>
        <taxon>Tracheophyta</taxon>
        <taxon>Spermatophyta</taxon>
        <taxon>Magnoliopsida</taxon>
        <taxon>Liliopsida</taxon>
        <taxon>Poales</taxon>
        <taxon>Poaceae</taxon>
        <taxon>PACMAD clade</taxon>
        <taxon>Arundinoideae</taxon>
        <taxon>Arundineae</taxon>
        <taxon>Arundo</taxon>
    </lineage>
</organism>
<accession>A0A0A9EVF2</accession>
<sequence length="24" mass="2963">MQNEFRPRKSRKIGYKIIMVKLIL</sequence>
<evidence type="ECO:0000313" key="1">
    <source>
        <dbReference type="EMBL" id="JAE01866.1"/>
    </source>
</evidence>
<reference evidence="1" key="1">
    <citation type="submission" date="2014-09" db="EMBL/GenBank/DDBJ databases">
        <authorList>
            <person name="Magalhaes I.L.F."/>
            <person name="Oliveira U."/>
            <person name="Santos F.R."/>
            <person name="Vidigal T.H.D.A."/>
            <person name="Brescovit A.D."/>
            <person name="Santos A.J."/>
        </authorList>
    </citation>
    <scope>NUCLEOTIDE SEQUENCE</scope>
    <source>
        <tissue evidence="1">Shoot tissue taken approximately 20 cm above the soil surface</tissue>
    </source>
</reference>
<dbReference type="EMBL" id="GBRH01196030">
    <property type="protein sequence ID" value="JAE01866.1"/>
    <property type="molecule type" value="Transcribed_RNA"/>
</dbReference>
<reference evidence="1" key="2">
    <citation type="journal article" date="2015" name="Data Brief">
        <title>Shoot transcriptome of the giant reed, Arundo donax.</title>
        <authorList>
            <person name="Barrero R.A."/>
            <person name="Guerrero F.D."/>
            <person name="Moolhuijzen P."/>
            <person name="Goolsby J.A."/>
            <person name="Tidwell J."/>
            <person name="Bellgard S.E."/>
            <person name="Bellgard M.I."/>
        </authorList>
    </citation>
    <scope>NUCLEOTIDE SEQUENCE</scope>
    <source>
        <tissue evidence="1">Shoot tissue taken approximately 20 cm above the soil surface</tissue>
    </source>
</reference>
<proteinExistence type="predicted"/>